<evidence type="ECO:0000256" key="5">
    <source>
        <dbReference type="ARBA" id="ARBA00022895"/>
    </source>
</evidence>
<dbReference type="OrthoDB" id="608866at2759"/>
<gene>
    <name evidence="16" type="ORF">ZIOFF_025360</name>
</gene>
<comment type="subunit">
    <text evidence="3">Forms a homodimer and heterodimers.</text>
</comment>
<dbReference type="InterPro" id="IPR017930">
    <property type="entry name" value="Myb_dom"/>
</dbReference>
<keyword evidence="9" id="KW-0804">Transcription</keyword>
<dbReference type="GO" id="GO:0003691">
    <property type="term" value="F:double-stranded telomeric DNA binding"/>
    <property type="evidence" value="ECO:0007669"/>
    <property type="project" value="InterPro"/>
</dbReference>
<feature type="coiled-coil region" evidence="11">
    <location>
        <begin position="231"/>
        <end position="277"/>
    </location>
</feature>
<evidence type="ECO:0000259" key="15">
    <source>
        <dbReference type="PROSITE" id="PS51504"/>
    </source>
</evidence>
<dbReference type="GO" id="GO:0000786">
    <property type="term" value="C:nucleosome"/>
    <property type="evidence" value="ECO:0007669"/>
    <property type="project" value="InterPro"/>
</dbReference>
<comment type="caution">
    <text evidence="16">The sequence shown here is derived from an EMBL/GenBank/DDBJ whole genome shotgun (WGS) entry which is preliminary data.</text>
</comment>
<dbReference type="AlphaFoldDB" id="A0A8J5LEI9"/>
<sequence length="288" mass="31303">MGAPKQKWTAEEEAALKAGVVKHGAGKWCTILKDPEFSGVLCLRSNVDLKDKWRNLSVNANGWGSREKARASKRSRQTLKHDGSSKAVGAMYEDVDAELMESKSLATTSEKRIDNLILEAIADLKEATGSNKTAIATYIEDQYWPPPEFAELLSDKLKELTATGRLIRVKRKYRIAPTSAFPRGKTSKFLNAEVRQTEPSGTTRDDLKPSSRFQVDTELARMRSMTAQQAAAVAAQAVAEAEAAMAEAEAAAREAEAAEAEAEAAQAFAEAVALTMKNKNTSNLIARA</sequence>
<dbReference type="SMART" id="SM00526">
    <property type="entry name" value="H15"/>
    <property type="match status" value="1"/>
</dbReference>
<dbReference type="SMART" id="SM00717">
    <property type="entry name" value="SANT"/>
    <property type="match status" value="1"/>
</dbReference>
<evidence type="ECO:0000256" key="6">
    <source>
        <dbReference type="ARBA" id="ARBA00023015"/>
    </source>
</evidence>
<evidence type="ECO:0000256" key="2">
    <source>
        <dbReference type="ARBA" id="ARBA00004604"/>
    </source>
</evidence>
<dbReference type="PANTHER" id="PTHR46267:SF8">
    <property type="entry name" value="TELOMERE REPEAT-BINDING FACTOR 1"/>
    <property type="match status" value="1"/>
</dbReference>
<keyword evidence="7 11" id="KW-0175">Coiled coil</keyword>
<dbReference type="InterPro" id="IPR001005">
    <property type="entry name" value="SANT/Myb"/>
</dbReference>
<evidence type="ECO:0000259" key="14">
    <source>
        <dbReference type="PROSITE" id="PS51294"/>
    </source>
</evidence>
<feature type="domain" description="HTH myb-type" evidence="14">
    <location>
        <begin position="1"/>
        <end position="33"/>
    </location>
</feature>
<name>A0A8J5LEI9_ZINOF</name>
<keyword evidence="4" id="KW-0158">Chromosome</keyword>
<evidence type="ECO:0000256" key="12">
    <source>
        <dbReference type="SAM" id="MobiDB-lite"/>
    </source>
</evidence>
<dbReference type="Pfam" id="PF00249">
    <property type="entry name" value="Myb_DNA-binding"/>
    <property type="match status" value="1"/>
</dbReference>
<evidence type="ECO:0008006" key="18">
    <source>
        <dbReference type="Google" id="ProtNLM"/>
    </source>
</evidence>
<evidence type="ECO:0000313" key="17">
    <source>
        <dbReference type="Proteomes" id="UP000734854"/>
    </source>
</evidence>
<keyword evidence="10" id="KW-0539">Nucleus</keyword>
<feature type="region of interest" description="Disordered" evidence="12">
    <location>
        <begin position="64"/>
        <end position="84"/>
    </location>
</feature>
<evidence type="ECO:0000259" key="13">
    <source>
        <dbReference type="PROSITE" id="PS50090"/>
    </source>
</evidence>
<reference evidence="16 17" key="1">
    <citation type="submission" date="2020-08" db="EMBL/GenBank/DDBJ databases">
        <title>Plant Genome Project.</title>
        <authorList>
            <person name="Zhang R.-G."/>
        </authorList>
    </citation>
    <scope>NUCLEOTIDE SEQUENCE [LARGE SCALE GENOMIC DNA]</scope>
    <source>
        <tissue evidence="16">Rhizome</tissue>
    </source>
</reference>
<feature type="domain" description="H15" evidence="15">
    <location>
        <begin position="104"/>
        <end position="177"/>
    </location>
</feature>
<dbReference type="GO" id="GO:0000781">
    <property type="term" value="C:chromosome, telomeric region"/>
    <property type="evidence" value="ECO:0007669"/>
    <property type="project" value="UniProtKB-SubCell"/>
</dbReference>
<dbReference type="FunFam" id="1.10.10.60:FF:000168">
    <property type="entry name" value="Telomere repeat-binding factor 1"/>
    <property type="match status" value="1"/>
</dbReference>
<dbReference type="InterPro" id="IPR005818">
    <property type="entry name" value="Histone_H1/H5_H15"/>
</dbReference>
<evidence type="ECO:0000256" key="1">
    <source>
        <dbReference type="ARBA" id="ARBA00004574"/>
    </source>
</evidence>
<organism evidence="16 17">
    <name type="scientific">Zingiber officinale</name>
    <name type="common">Ginger</name>
    <name type="synonym">Amomum zingiber</name>
    <dbReference type="NCBI Taxonomy" id="94328"/>
    <lineage>
        <taxon>Eukaryota</taxon>
        <taxon>Viridiplantae</taxon>
        <taxon>Streptophyta</taxon>
        <taxon>Embryophyta</taxon>
        <taxon>Tracheophyta</taxon>
        <taxon>Spermatophyta</taxon>
        <taxon>Magnoliopsida</taxon>
        <taxon>Liliopsida</taxon>
        <taxon>Zingiberales</taxon>
        <taxon>Zingiberaceae</taxon>
        <taxon>Zingiber</taxon>
    </lineage>
</organism>
<dbReference type="PROSITE" id="PS51504">
    <property type="entry name" value="H15"/>
    <property type="match status" value="1"/>
</dbReference>
<dbReference type="PROSITE" id="PS50090">
    <property type="entry name" value="MYB_LIKE"/>
    <property type="match status" value="1"/>
</dbReference>
<evidence type="ECO:0000256" key="3">
    <source>
        <dbReference type="ARBA" id="ARBA00011414"/>
    </source>
</evidence>
<dbReference type="GO" id="GO:0005730">
    <property type="term" value="C:nucleolus"/>
    <property type="evidence" value="ECO:0007669"/>
    <property type="project" value="UniProtKB-SubCell"/>
</dbReference>
<keyword evidence="5" id="KW-0779">Telomere</keyword>
<dbReference type="PROSITE" id="PS51294">
    <property type="entry name" value="HTH_MYB"/>
    <property type="match status" value="1"/>
</dbReference>
<keyword evidence="17" id="KW-1185">Reference proteome</keyword>
<dbReference type="Proteomes" id="UP000734854">
    <property type="component" value="Unassembled WGS sequence"/>
</dbReference>
<evidence type="ECO:0000313" key="16">
    <source>
        <dbReference type="EMBL" id="KAG6514984.1"/>
    </source>
</evidence>
<evidence type="ECO:0000256" key="7">
    <source>
        <dbReference type="ARBA" id="ARBA00023054"/>
    </source>
</evidence>
<dbReference type="PANTHER" id="PTHR46267">
    <property type="entry name" value="SINGLE MYB HISTONE 4"/>
    <property type="match status" value="1"/>
</dbReference>
<keyword evidence="6" id="KW-0805">Transcription regulation</keyword>
<comment type="subcellular location">
    <subcellularLocation>
        <location evidence="1">Chromosome</location>
        <location evidence="1">Telomere</location>
    </subcellularLocation>
    <subcellularLocation>
        <location evidence="2">Nucleus</location>
        <location evidence="2">Nucleolus</location>
    </subcellularLocation>
</comment>
<dbReference type="EMBL" id="JACMSC010000007">
    <property type="protein sequence ID" value="KAG6514984.1"/>
    <property type="molecule type" value="Genomic_DNA"/>
</dbReference>
<dbReference type="Pfam" id="PF00538">
    <property type="entry name" value="Linker_histone"/>
    <property type="match status" value="1"/>
</dbReference>
<dbReference type="InterPro" id="IPR044597">
    <property type="entry name" value="SMH1-6"/>
</dbReference>
<keyword evidence="8" id="KW-0238">DNA-binding</keyword>
<protein>
    <recommendedName>
        <fullName evidence="18">MYB transcription factor</fullName>
    </recommendedName>
</protein>
<accession>A0A8J5LEI9</accession>
<evidence type="ECO:0000256" key="8">
    <source>
        <dbReference type="ARBA" id="ARBA00023125"/>
    </source>
</evidence>
<dbReference type="CDD" id="cd11660">
    <property type="entry name" value="SANT_TRF"/>
    <property type="match status" value="1"/>
</dbReference>
<dbReference type="GO" id="GO:0006334">
    <property type="term" value="P:nucleosome assembly"/>
    <property type="evidence" value="ECO:0007669"/>
    <property type="project" value="InterPro"/>
</dbReference>
<proteinExistence type="predicted"/>
<evidence type="ECO:0000256" key="9">
    <source>
        <dbReference type="ARBA" id="ARBA00023163"/>
    </source>
</evidence>
<evidence type="ECO:0000256" key="11">
    <source>
        <dbReference type="SAM" id="Coils"/>
    </source>
</evidence>
<feature type="domain" description="Myb-like" evidence="13">
    <location>
        <begin position="5"/>
        <end position="57"/>
    </location>
</feature>
<evidence type="ECO:0000256" key="4">
    <source>
        <dbReference type="ARBA" id="ARBA00022454"/>
    </source>
</evidence>
<evidence type="ECO:0000256" key="10">
    <source>
        <dbReference type="ARBA" id="ARBA00023242"/>
    </source>
</evidence>